<dbReference type="Proteomes" id="UP000594042">
    <property type="component" value="Chromosome"/>
</dbReference>
<sequence length="391" mass="44790">MKSLIIIFLSFFTLIGIRAQNNIEEVLRNIESNNKALKANTQLSQSKKLEASVGNTLPDPNIAYDHLWSNPKTLGTSRELTISQGFDFPTVYINRNKLVKLKSSLYDQQDWELRQTILLDAKLVCIDIIALNRLLEYQNIRLQNAEQLSELYKKRVSEGDANILESNRIDMELLNTQTESRRTKSALETKKKELQSFNGGIPITLNGTTYTPVTLPTDFDTWKVEALAADASLIALEKEKEIAQREIKLNQSQWLPKFELGYKREAGEDVSNGITFGVSIPLYENKNKIKQAKAMSLYTNMQIESSRMINETTLQGIYTQAVSLEKSKQDYERLLNSQNTLDLLKKALNEGQISLSEYFVEAVQVYQTIENYIQLESEYQKLVAQLYKYKL</sequence>
<name>A0A7G1HXA4_9BACT</name>
<dbReference type="InterPro" id="IPR010131">
    <property type="entry name" value="MdtP/NodT-like"/>
</dbReference>
<reference evidence="2" key="1">
    <citation type="submission" date="2020-07" db="EMBL/GenBank/DDBJ databases">
        <title>Complete genome sequencing of Coprobacter sp. strain 2CBH44.</title>
        <authorList>
            <person name="Sakamoto M."/>
            <person name="Murakami T."/>
            <person name="Mori H."/>
        </authorList>
    </citation>
    <scope>NUCLEOTIDE SEQUENCE [LARGE SCALE GENOMIC DNA]</scope>
    <source>
        <strain evidence="2">2CBH44</strain>
    </source>
</reference>
<keyword evidence="2" id="KW-1185">Reference proteome</keyword>
<dbReference type="EMBL" id="AP023322">
    <property type="protein sequence ID" value="BCI63442.1"/>
    <property type="molecule type" value="Genomic_DNA"/>
</dbReference>
<proteinExistence type="predicted"/>
<dbReference type="KEGG" id="copr:Cop2CBH44_17950"/>
<dbReference type="PANTHER" id="PTHR30203:SF24">
    <property type="entry name" value="BLR4935 PROTEIN"/>
    <property type="match status" value="1"/>
</dbReference>
<dbReference type="AlphaFoldDB" id="A0A7G1HXA4"/>
<dbReference type="GO" id="GO:0015562">
    <property type="term" value="F:efflux transmembrane transporter activity"/>
    <property type="evidence" value="ECO:0007669"/>
    <property type="project" value="InterPro"/>
</dbReference>
<evidence type="ECO:0000313" key="1">
    <source>
        <dbReference type="EMBL" id="BCI63442.1"/>
    </source>
</evidence>
<dbReference type="SUPFAM" id="SSF56954">
    <property type="entry name" value="Outer membrane efflux proteins (OEP)"/>
    <property type="match status" value="1"/>
</dbReference>
<organism evidence="1 2">
    <name type="scientific">Coprobacter secundus subsp. similis</name>
    <dbReference type="NCBI Taxonomy" id="2751153"/>
    <lineage>
        <taxon>Bacteria</taxon>
        <taxon>Pseudomonadati</taxon>
        <taxon>Bacteroidota</taxon>
        <taxon>Bacteroidia</taxon>
        <taxon>Bacteroidales</taxon>
        <taxon>Barnesiellaceae</taxon>
        <taxon>Coprobacter</taxon>
    </lineage>
</organism>
<evidence type="ECO:0000313" key="2">
    <source>
        <dbReference type="Proteomes" id="UP000594042"/>
    </source>
</evidence>
<accession>A0A7G1HXA4</accession>
<dbReference type="PANTHER" id="PTHR30203">
    <property type="entry name" value="OUTER MEMBRANE CATION EFFLUX PROTEIN"/>
    <property type="match status" value="1"/>
</dbReference>
<dbReference type="Gene3D" id="1.20.1600.10">
    <property type="entry name" value="Outer membrane efflux proteins (OEP)"/>
    <property type="match status" value="1"/>
</dbReference>
<dbReference type="RefSeq" id="WP_021930572.1">
    <property type="nucleotide sequence ID" value="NZ_AP023322.1"/>
</dbReference>
<gene>
    <name evidence="1" type="ORF">Cop2CBH44_17950</name>
</gene>
<protein>
    <submittedName>
        <fullName evidence="1">Transporter</fullName>
    </submittedName>
</protein>